<feature type="signal peptide" evidence="1">
    <location>
        <begin position="1"/>
        <end position="24"/>
    </location>
</feature>
<accession>A0A095UTE0</accession>
<dbReference type="OrthoDB" id="190887at2"/>
<gene>
    <name evidence="2" type="ORF">Y5S_01039</name>
</gene>
<dbReference type="SUPFAM" id="SSF56935">
    <property type="entry name" value="Porins"/>
    <property type="match status" value="1"/>
</dbReference>
<keyword evidence="1" id="KW-0732">Signal</keyword>
<dbReference type="eggNOG" id="COG2911">
    <property type="taxonomic scope" value="Bacteria"/>
</dbReference>
<sequence>MSRVQSTFWMAALAVASVSTPALADNTQAEIRRLQDQIDSLKAEIAGEPARSLSLPRLAVYGKVSVDAIYDDRNAGLDELLIPSTIPMGNNDQQNFALHGKNSQLGVRVGDKSGPHVVFAADLFGSIDSYELRVRDFYYKRGGFQAGYGYTKLLDGAAWPLSLDAQGPNSAIFARQTGVSWQGDNLFVSVEDPNSEIYDPQNLTSAAGRRPDVIVGWQQNLPQGHARLGMVSREIGVEFANGDQEFAQAGGAVISGSLALGEGVRFLASASGGKGFAHYYNDLSGFGDGGMDGYVFADGLEALETAGGYIGAEWQMARDWTLASVAGQIDIESDDRLPDEAMRRTRYGTLSLVYQHTPRLSYGAEASYGMRDNQAGERAEVPRVQLNFTYRFLHENRN</sequence>
<protein>
    <submittedName>
        <fullName evidence="2">Porin</fullName>
    </submittedName>
</protein>
<dbReference type="STRING" id="1177154.Y5S_01039"/>
<proteinExistence type="predicted"/>
<dbReference type="AlphaFoldDB" id="A0A095UTE0"/>
<evidence type="ECO:0000313" key="2">
    <source>
        <dbReference type="EMBL" id="KGD65815.1"/>
    </source>
</evidence>
<comment type="caution">
    <text evidence="2">The sequence shown here is derived from an EMBL/GenBank/DDBJ whole genome shotgun (WGS) entry which is preliminary data.</text>
</comment>
<dbReference type="EMBL" id="ARXV01000003">
    <property type="protein sequence ID" value="KGD65815.1"/>
    <property type="molecule type" value="Genomic_DNA"/>
</dbReference>
<evidence type="ECO:0000256" key="1">
    <source>
        <dbReference type="SAM" id="SignalP"/>
    </source>
</evidence>
<keyword evidence="3" id="KW-1185">Reference proteome</keyword>
<dbReference type="Proteomes" id="UP000029444">
    <property type="component" value="Unassembled WGS sequence"/>
</dbReference>
<evidence type="ECO:0000313" key="3">
    <source>
        <dbReference type="Proteomes" id="UP000029444"/>
    </source>
</evidence>
<feature type="chain" id="PRO_5001911449" evidence="1">
    <location>
        <begin position="25"/>
        <end position="398"/>
    </location>
</feature>
<dbReference type="RefSeq" id="WP_035231026.1">
    <property type="nucleotide sequence ID" value="NZ_ARXV01000003.1"/>
</dbReference>
<reference evidence="2 3" key="1">
    <citation type="submission" date="2012-09" db="EMBL/GenBank/DDBJ databases">
        <title>Genome Sequence of alkane-degrading Bacterium Alcanivorax sp. 19-m-6.</title>
        <authorList>
            <person name="Lai Q."/>
            <person name="Shao Z."/>
        </authorList>
    </citation>
    <scope>NUCLEOTIDE SEQUENCE [LARGE SCALE GENOMIC DNA]</scope>
    <source>
        <strain evidence="2 3">19-m-6</strain>
    </source>
</reference>
<dbReference type="PATRIC" id="fig|1177154.3.peg.1052"/>
<organism evidence="2 3">
    <name type="scientific">Alcanivorax nanhaiticus</name>
    <dbReference type="NCBI Taxonomy" id="1177154"/>
    <lineage>
        <taxon>Bacteria</taxon>
        <taxon>Pseudomonadati</taxon>
        <taxon>Pseudomonadota</taxon>
        <taxon>Gammaproteobacteria</taxon>
        <taxon>Oceanospirillales</taxon>
        <taxon>Alcanivoracaceae</taxon>
        <taxon>Alcanivorax</taxon>
    </lineage>
</organism>
<name>A0A095UTE0_9GAMM</name>